<keyword evidence="10" id="KW-1185">Reference proteome</keyword>
<evidence type="ECO:0000256" key="6">
    <source>
        <dbReference type="RuleBase" id="RU361277"/>
    </source>
</evidence>
<evidence type="ECO:0000256" key="5">
    <source>
        <dbReference type="ARBA" id="ARBA00023002"/>
    </source>
</evidence>
<feature type="domain" description="Alcohol dehydrogenase-like C-terminal" evidence="7">
    <location>
        <begin position="272"/>
        <end position="391"/>
    </location>
</feature>
<dbReference type="Gene3D" id="3.40.50.720">
    <property type="entry name" value="NAD(P)-binding Rossmann-like Domain"/>
    <property type="match status" value="1"/>
</dbReference>
<reference evidence="9 10" key="1">
    <citation type="submission" date="2023-03" db="EMBL/GenBank/DDBJ databases">
        <title>WGS of Gossypium arboreum.</title>
        <authorList>
            <person name="Yu D."/>
        </authorList>
    </citation>
    <scope>NUCLEOTIDE SEQUENCE [LARGE SCALE GENOMIC DNA]</scope>
    <source>
        <tissue evidence="9">Leaf</tissue>
    </source>
</reference>
<evidence type="ECO:0000259" key="8">
    <source>
        <dbReference type="Pfam" id="PF08240"/>
    </source>
</evidence>
<evidence type="ECO:0000256" key="4">
    <source>
        <dbReference type="ARBA" id="ARBA00022833"/>
    </source>
</evidence>
<accession>A0ABR0NK26</accession>
<keyword evidence="3 6" id="KW-0479">Metal-binding</keyword>
<evidence type="ECO:0000256" key="3">
    <source>
        <dbReference type="ARBA" id="ARBA00022723"/>
    </source>
</evidence>
<comment type="similarity">
    <text evidence="6">Belongs to the zinc-containing alcohol dehydrogenase family.</text>
</comment>
<dbReference type="SUPFAM" id="SSF51735">
    <property type="entry name" value="NAD(P)-binding Rossmann-fold domains"/>
    <property type="match status" value="1"/>
</dbReference>
<evidence type="ECO:0000313" key="9">
    <source>
        <dbReference type="EMBL" id="KAK5795367.1"/>
    </source>
</evidence>
<evidence type="ECO:0000313" key="10">
    <source>
        <dbReference type="Proteomes" id="UP001358586"/>
    </source>
</evidence>
<comment type="caution">
    <text evidence="9">The sequence shown here is derived from an EMBL/GenBank/DDBJ whole genome shotgun (WGS) entry which is preliminary data.</text>
</comment>
<dbReference type="InterPro" id="IPR011032">
    <property type="entry name" value="GroES-like_sf"/>
</dbReference>
<evidence type="ECO:0000256" key="2">
    <source>
        <dbReference type="ARBA" id="ARBA00011738"/>
    </source>
</evidence>
<keyword evidence="4 6" id="KW-0862">Zinc</keyword>
<comment type="subunit">
    <text evidence="2">Homodimer.</text>
</comment>
<organism evidence="9 10">
    <name type="scientific">Gossypium arboreum</name>
    <name type="common">Tree cotton</name>
    <name type="synonym">Gossypium nanking</name>
    <dbReference type="NCBI Taxonomy" id="29729"/>
    <lineage>
        <taxon>Eukaryota</taxon>
        <taxon>Viridiplantae</taxon>
        <taxon>Streptophyta</taxon>
        <taxon>Embryophyta</taxon>
        <taxon>Tracheophyta</taxon>
        <taxon>Spermatophyta</taxon>
        <taxon>Magnoliopsida</taxon>
        <taxon>eudicotyledons</taxon>
        <taxon>Gunneridae</taxon>
        <taxon>Pentapetalae</taxon>
        <taxon>rosids</taxon>
        <taxon>malvids</taxon>
        <taxon>Malvales</taxon>
        <taxon>Malvaceae</taxon>
        <taxon>Malvoideae</taxon>
        <taxon>Gossypium</taxon>
    </lineage>
</organism>
<dbReference type="InterPro" id="IPR013154">
    <property type="entry name" value="ADH-like_N"/>
</dbReference>
<evidence type="ECO:0000256" key="1">
    <source>
        <dbReference type="ARBA" id="ARBA00001947"/>
    </source>
</evidence>
<feature type="domain" description="Alcohol dehydrogenase-like N-terminal" evidence="8">
    <location>
        <begin position="105"/>
        <end position="208"/>
    </location>
</feature>
<dbReference type="InterPro" id="IPR002328">
    <property type="entry name" value="ADH_Zn_CS"/>
</dbReference>
<protein>
    <recommendedName>
        <fullName evidence="11">Alcohol dehydrogenase-like 1</fullName>
    </recommendedName>
</protein>
<dbReference type="InterPro" id="IPR013149">
    <property type="entry name" value="ADH-like_C"/>
</dbReference>
<dbReference type="SUPFAM" id="SSF50129">
    <property type="entry name" value="GroES-like"/>
    <property type="match status" value="1"/>
</dbReference>
<dbReference type="PROSITE" id="PS00059">
    <property type="entry name" value="ADH_ZINC"/>
    <property type="match status" value="1"/>
</dbReference>
<proteinExistence type="inferred from homology"/>
<sequence length="444" mass="48428">MMIVSPSTKPSLYIPFNTLKKRPTLKHPQPPYCPQPSCFAYTSTSSPLMLGELMFQYTTISVSLSFPLQIPLSTNNIYPTSCIVSWGKGEPLKVEEIQVEPPKSYEVRVKMLYASVCHTDLLFANGFPIPVFPRVMGHEGVGVVESIGEGVTGLREGDLVIPTHVAECRTCENCMSEKTNLCLKYPISYNGLMLDGSSRMTIGGQTAYHAFSCSTWCHYMVINLNFLLKIDPKTPLPDVTFLSCGFSTGYGAAWKEPMLQNASSVAVFGLGPVGLGAIKGAKSQGAIKVIGIDKNPMKEAKGQAFGMTDFINPEQSDKPIAELVKDLTGGMGVDYSLECTGVPPLINQAILSTKLGTGKIIQIGVPEEANVNINILELLFGRTLKGSIFGGLKPKTDLPIIFEKCKNREIQLDELKSHEIKLEDANKVSELLKQPDCVKILINI</sequence>
<dbReference type="EMBL" id="JARKNE010000010">
    <property type="protein sequence ID" value="KAK5795367.1"/>
    <property type="molecule type" value="Genomic_DNA"/>
</dbReference>
<dbReference type="PANTHER" id="PTHR43880:SF38">
    <property type="entry name" value="ALCOHOL DEHYDROGENASE-RELATED"/>
    <property type="match status" value="1"/>
</dbReference>
<evidence type="ECO:0000259" key="7">
    <source>
        <dbReference type="Pfam" id="PF00107"/>
    </source>
</evidence>
<keyword evidence="5" id="KW-0560">Oxidoreductase</keyword>
<dbReference type="CDD" id="cd08277">
    <property type="entry name" value="liver_alcohol_DH_like"/>
    <property type="match status" value="1"/>
</dbReference>
<dbReference type="Pfam" id="PF00107">
    <property type="entry name" value="ADH_zinc_N"/>
    <property type="match status" value="1"/>
</dbReference>
<dbReference type="PANTHER" id="PTHR43880">
    <property type="entry name" value="ALCOHOL DEHYDROGENASE"/>
    <property type="match status" value="1"/>
</dbReference>
<evidence type="ECO:0008006" key="11">
    <source>
        <dbReference type="Google" id="ProtNLM"/>
    </source>
</evidence>
<dbReference type="Gene3D" id="3.90.180.10">
    <property type="entry name" value="Medium-chain alcohol dehydrogenases, catalytic domain"/>
    <property type="match status" value="1"/>
</dbReference>
<dbReference type="Proteomes" id="UP001358586">
    <property type="component" value="Chromosome 10"/>
</dbReference>
<dbReference type="Pfam" id="PF08240">
    <property type="entry name" value="ADH_N"/>
    <property type="match status" value="1"/>
</dbReference>
<name>A0ABR0NK26_GOSAR</name>
<dbReference type="InterPro" id="IPR036291">
    <property type="entry name" value="NAD(P)-bd_dom_sf"/>
</dbReference>
<gene>
    <name evidence="9" type="ORF">PVK06_036629</name>
</gene>
<comment type="cofactor">
    <cofactor evidence="1 6">
        <name>Zn(2+)</name>
        <dbReference type="ChEBI" id="CHEBI:29105"/>
    </cofactor>
</comment>